<proteinExistence type="predicted"/>
<sequence>MEIFRFDCDWAAGHQMNSCAGEYCCGVLKICSSGASGWGEFAFAYPQQKFDMIHWACVFTHLKGLSIAGAIRYVQCGPEGWDDIRQKAALAALSDLARQLLHPADQPQAAAYPLTRSYLIAHSQAYFSC</sequence>
<name>A0A4Q9DUX7_9BACL</name>
<dbReference type="AlphaFoldDB" id="A0A4Q9DUX7"/>
<gene>
    <name evidence="1" type="ORF">EYB31_13900</name>
</gene>
<dbReference type="RefSeq" id="WP_131013946.1">
    <property type="nucleotide sequence ID" value="NZ_SIRE01000009.1"/>
</dbReference>
<organism evidence="1 2">
    <name type="scientific">Paenibacillus thalictri</name>
    <dbReference type="NCBI Taxonomy" id="2527873"/>
    <lineage>
        <taxon>Bacteria</taxon>
        <taxon>Bacillati</taxon>
        <taxon>Bacillota</taxon>
        <taxon>Bacilli</taxon>
        <taxon>Bacillales</taxon>
        <taxon>Paenibacillaceae</taxon>
        <taxon>Paenibacillus</taxon>
    </lineage>
</organism>
<dbReference type="OrthoDB" id="2604994at2"/>
<dbReference type="EMBL" id="SIRE01000009">
    <property type="protein sequence ID" value="TBL78590.1"/>
    <property type="molecule type" value="Genomic_DNA"/>
</dbReference>
<dbReference type="Proteomes" id="UP000293142">
    <property type="component" value="Unassembled WGS sequence"/>
</dbReference>
<evidence type="ECO:0000313" key="1">
    <source>
        <dbReference type="EMBL" id="TBL78590.1"/>
    </source>
</evidence>
<evidence type="ECO:0000313" key="2">
    <source>
        <dbReference type="Proteomes" id="UP000293142"/>
    </source>
</evidence>
<protein>
    <submittedName>
        <fullName evidence="1">Uncharacterized protein</fullName>
    </submittedName>
</protein>
<comment type="caution">
    <text evidence="1">The sequence shown here is derived from an EMBL/GenBank/DDBJ whole genome shotgun (WGS) entry which is preliminary data.</text>
</comment>
<reference evidence="1 2" key="1">
    <citation type="submission" date="2019-02" db="EMBL/GenBank/DDBJ databases">
        <title>Paenibacillus sp. nov., isolated from surface-sterilized tissue of Thalictrum simplex L.</title>
        <authorList>
            <person name="Tuo L."/>
        </authorList>
    </citation>
    <scope>NUCLEOTIDE SEQUENCE [LARGE SCALE GENOMIC DNA]</scope>
    <source>
        <strain evidence="1 2">N2SHLJ1</strain>
    </source>
</reference>
<keyword evidence="2" id="KW-1185">Reference proteome</keyword>
<accession>A0A4Q9DUX7</accession>